<evidence type="ECO:0000313" key="2">
    <source>
        <dbReference type="EMBL" id="KAI8579475.1"/>
    </source>
</evidence>
<sequence length="156" mass="15767">MTITTSPGCSWGPSIQSQNASFNCIVSGTMTSAGCTATLTNESFQADCDEYNQCPFTEINNIKQTLTCDGSTWNITTAVGSQKVTGTGTCTCQAVDATSNSSTSATGSSTQATVSAGSSTPSSGSSTPSSGSSTLVRTSTALLMLYVVAFSIVGNM</sequence>
<dbReference type="Proteomes" id="UP001206595">
    <property type="component" value="Unassembled WGS sequence"/>
</dbReference>
<keyword evidence="3" id="KW-1185">Reference proteome</keyword>
<dbReference type="AlphaFoldDB" id="A0AAD5EC19"/>
<dbReference type="EMBL" id="MU620920">
    <property type="protein sequence ID" value="KAI8579475.1"/>
    <property type="molecule type" value="Genomic_DNA"/>
</dbReference>
<protein>
    <submittedName>
        <fullName evidence="2">Uncharacterized protein</fullName>
    </submittedName>
</protein>
<reference evidence="2" key="1">
    <citation type="submission" date="2021-06" db="EMBL/GenBank/DDBJ databases">
        <authorList>
            <consortium name="DOE Joint Genome Institute"/>
            <person name="Mondo S.J."/>
            <person name="Amses K.R."/>
            <person name="Simmons D.R."/>
            <person name="Longcore J.E."/>
            <person name="Seto K."/>
            <person name="Alves G.H."/>
            <person name="Bonds A.E."/>
            <person name="Quandt C.A."/>
            <person name="Davis W.J."/>
            <person name="Chang Y."/>
            <person name="Letcher P.M."/>
            <person name="Powell M.J."/>
            <person name="Kuo A."/>
            <person name="Labutti K."/>
            <person name="Pangilinan J."/>
            <person name="Andreopoulos W."/>
            <person name="Tritt A."/>
            <person name="Riley R."/>
            <person name="Hundley H."/>
            <person name="Johnson J."/>
            <person name="Lipzen A."/>
            <person name="Barry K."/>
            <person name="Berbee M.L."/>
            <person name="Buchler N.E."/>
            <person name="Grigoriev I.V."/>
            <person name="Spatafora J.W."/>
            <person name="Stajich J.E."/>
            <person name="James T.Y."/>
        </authorList>
    </citation>
    <scope>NUCLEOTIDE SEQUENCE</scope>
    <source>
        <strain evidence="2">AG</strain>
    </source>
</reference>
<accession>A0AAD5EC19</accession>
<reference evidence="2" key="2">
    <citation type="journal article" date="2022" name="Proc. Natl. Acad. Sci. U.S.A.">
        <title>Diploid-dominant life cycles characterize the early evolution of Fungi.</title>
        <authorList>
            <person name="Amses K.R."/>
            <person name="Simmons D.R."/>
            <person name="Longcore J.E."/>
            <person name="Mondo S.J."/>
            <person name="Seto K."/>
            <person name="Jeronimo G.H."/>
            <person name="Bonds A.E."/>
            <person name="Quandt C.A."/>
            <person name="Davis W.J."/>
            <person name="Chang Y."/>
            <person name="Federici B.A."/>
            <person name="Kuo A."/>
            <person name="LaButti K."/>
            <person name="Pangilinan J."/>
            <person name="Andreopoulos W."/>
            <person name="Tritt A."/>
            <person name="Riley R."/>
            <person name="Hundley H."/>
            <person name="Johnson J."/>
            <person name="Lipzen A."/>
            <person name="Barry K."/>
            <person name="Lang B.F."/>
            <person name="Cuomo C.A."/>
            <person name="Buchler N.E."/>
            <person name="Grigoriev I.V."/>
            <person name="Spatafora J.W."/>
            <person name="Stajich J.E."/>
            <person name="James T.Y."/>
        </authorList>
    </citation>
    <scope>NUCLEOTIDE SEQUENCE</scope>
    <source>
        <strain evidence="2">AG</strain>
    </source>
</reference>
<evidence type="ECO:0000313" key="3">
    <source>
        <dbReference type="Proteomes" id="UP001206595"/>
    </source>
</evidence>
<organism evidence="2 3">
    <name type="scientific">Umbelopsis ramanniana AG</name>
    <dbReference type="NCBI Taxonomy" id="1314678"/>
    <lineage>
        <taxon>Eukaryota</taxon>
        <taxon>Fungi</taxon>
        <taxon>Fungi incertae sedis</taxon>
        <taxon>Mucoromycota</taxon>
        <taxon>Mucoromycotina</taxon>
        <taxon>Umbelopsidomycetes</taxon>
        <taxon>Umbelopsidales</taxon>
        <taxon>Umbelopsidaceae</taxon>
        <taxon>Umbelopsis</taxon>
    </lineage>
</organism>
<feature type="region of interest" description="Disordered" evidence="1">
    <location>
        <begin position="98"/>
        <end position="134"/>
    </location>
</feature>
<evidence type="ECO:0000256" key="1">
    <source>
        <dbReference type="SAM" id="MobiDB-lite"/>
    </source>
</evidence>
<proteinExistence type="predicted"/>
<dbReference type="GeneID" id="75919061"/>
<name>A0AAD5EC19_UMBRA</name>
<dbReference type="RefSeq" id="XP_051444479.1">
    <property type="nucleotide sequence ID" value="XM_051593719.1"/>
</dbReference>
<gene>
    <name evidence="2" type="ORF">K450DRAFT_300331</name>
</gene>
<comment type="caution">
    <text evidence="2">The sequence shown here is derived from an EMBL/GenBank/DDBJ whole genome shotgun (WGS) entry which is preliminary data.</text>
</comment>